<keyword evidence="9" id="KW-1185">Reference proteome</keyword>
<organism evidence="8 9">
    <name type="scientific">Penaeus vannamei</name>
    <name type="common">Whiteleg shrimp</name>
    <name type="synonym">Litopenaeus vannamei</name>
    <dbReference type="NCBI Taxonomy" id="6689"/>
    <lineage>
        <taxon>Eukaryota</taxon>
        <taxon>Metazoa</taxon>
        <taxon>Ecdysozoa</taxon>
        <taxon>Arthropoda</taxon>
        <taxon>Crustacea</taxon>
        <taxon>Multicrustacea</taxon>
        <taxon>Malacostraca</taxon>
        <taxon>Eumalacostraca</taxon>
        <taxon>Eucarida</taxon>
        <taxon>Decapoda</taxon>
        <taxon>Dendrobranchiata</taxon>
        <taxon>Penaeoidea</taxon>
        <taxon>Penaeidae</taxon>
        <taxon>Penaeus</taxon>
    </lineage>
</organism>
<keyword evidence="3" id="KW-0809">Transit peptide</keyword>
<comment type="caution">
    <text evidence="8">The sequence shown here is derived from an EMBL/GenBank/DDBJ whole genome shotgun (WGS) entry which is preliminary data.</text>
</comment>
<evidence type="ECO:0000256" key="5">
    <source>
        <dbReference type="ARBA" id="ARBA00023128"/>
    </source>
</evidence>
<evidence type="ECO:0000256" key="1">
    <source>
        <dbReference type="ARBA" id="ARBA00004173"/>
    </source>
</evidence>
<dbReference type="PANTHER" id="PTHR13068:SF112">
    <property type="entry name" value="TRANSCRIPTION TERMINATION FACTOR 3, MITOCHONDRIAL"/>
    <property type="match status" value="1"/>
</dbReference>
<dbReference type="FunFam" id="1.25.70.10:FF:000002">
    <property type="entry name" value="transcription termination factor 3, mitochondrial"/>
    <property type="match status" value="1"/>
</dbReference>
<evidence type="ECO:0000256" key="4">
    <source>
        <dbReference type="ARBA" id="ARBA00023015"/>
    </source>
</evidence>
<dbReference type="GO" id="GO:0006390">
    <property type="term" value="P:mitochondrial transcription"/>
    <property type="evidence" value="ECO:0007669"/>
    <property type="project" value="TreeGrafter"/>
</dbReference>
<evidence type="ECO:0000256" key="6">
    <source>
        <dbReference type="ARBA" id="ARBA00023163"/>
    </source>
</evidence>
<proteinExistence type="inferred from homology"/>
<dbReference type="GO" id="GO:0003676">
    <property type="term" value="F:nucleic acid binding"/>
    <property type="evidence" value="ECO:0007669"/>
    <property type="project" value="InterPro"/>
</dbReference>
<evidence type="ECO:0000256" key="3">
    <source>
        <dbReference type="ARBA" id="ARBA00022946"/>
    </source>
</evidence>
<sequence>MNLLKEFETRDVLAPLKDTHEIDLVSQEVRPTFNLAAYINRSATLQEMVRLGVDISKWEKRKGISSYILKLDLECDMKQHLMFLRDQGVKPEDLGRWLTINPLIFREKIEDLDARINYLKAVKFTSDEIARLISRNPHWLLFSTVRIDNRLGFFQRSCDLSRDEVRVVAVKEPRLITHNLHHIKRTSIAVTEEMGFDKNEMKSLMLSTPKLWIAHGPSLLRKFDYLHNEMGLSHSVLVKFPKILQSREFRIKQRHQYLKTLGRAQYDPQKPNYVSPASLVEGSDLKFCSDIAKSTVHDYNLFLKTL</sequence>
<dbReference type="Proteomes" id="UP000283509">
    <property type="component" value="Unassembled WGS sequence"/>
</dbReference>
<comment type="similarity">
    <text evidence="2">Belongs to the mTERF family.</text>
</comment>
<dbReference type="InterPro" id="IPR003690">
    <property type="entry name" value="MTERF"/>
</dbReference>
<keyword evidence="6" id="KW-0804">Transcription</keyword>
<dbReference type="GO" id="GO:0006355">
    <property type="term" value="P:regulation of DNA-templated transcription"/>
    <property type="evidence" value="ECO:0007669"/>
    <property type="project" value="UniProtKB-ARBA"/>
</dbReference>
<dbReference type="STRING" id="6689.A0A3R7MBF5"/>
<reference evidence="8 9" key="2">
    <citation type="submission" date="2019-01" db="EMBL/GenBank/DDBJ databases">
        <title>The decoding of complex shrimp genome reveals the adaptation for benthos swimmer, frequently molting mechanism and breeding impact on genome.</title>
        <authorList>
            <person name="Sun Y."/>
            <person name="Gao Y."/>
            <person name="Yu Y."/>
        </authorList>
    </citation>
    <scope>NUCLEOTIDE SEQUENCE [LARGE SCALE GENOMIC DNA]</scope>
    <source>
        <tissue evidence="8">Muscle</tissue>
    </source>
</reference>
<dbReference type="GO" id="GO:0061668">
    <property type="term" value="P:mitochondrial ribosome assembly"/>
    <property type="evidence" value="ECO:0007669"/>
    <property type="project" value="TreeGrafter"/>
</dbReference>
<keyword evidence="4" id="KW-0805">Transcription regulation</keyword>
<comment type="subcellular location">
    <subcellularLocation>
        <location evidence="1">Mitochondrion</location>
    </subcellularLocation>
</comment>
<evidence type="ECO:0000256" key="7">
    <source>
        <dbReference type="ARBA" id="ARBA00071275"/>
    </source>
</evidence>
<gene>
    <name evidence="8" type="ORF">C7M84_003086</name>
</gene>
<dbReference type="InterPro" id="IPR038538">
    <property type="entry name" value="MTERF_sf"/>
</dbReference>
<dbReference type="OrthoDB" id="637682at2759"/>
<dbReference type="SMART" id="SM00733">
    <property type="entry name" value="Mterf"/>
    <property type="match status" value="5"/>
</dbReference>
<dbReference type="EMBL" id="QCYY01001417">
    <property type="protein sequence ID" value="ROT78193.1"/>
    <property type="molecule type" value="Genomic_DNA"/>
</dbReference>
<dbReference type="Gene3D" id="1.25.70.10">
    <property type="entry name" value="Transcription termination factor 3, mitochondrial"/>
    <property type="match status" value="1"/>
</dbReference>
<evidence type="ECO:0000313" key="9">
    <source>
        <dbReference type="Proteomes" id="UP000283509"/>
    </source>
</evidence>
<evidence type="ECO:0000256" key="2">
    <source>
        <dbReference type="ARBA" id="ARBA00007692"/>
    </source>
</evidence>
<evidence type="ECO:0000313" key="8">
    <source>
        <dbReference type="EMBL" id="ROT78193.1"/>
    </source>
</evidence>
<reference evidence="8 9" key="1">
    <citation type="submission" date="2018-04" db="EMBL/GenBank/DDBJ databases">
        <authorList>
            <person name="Zhang X."/>
            <person name="Yuan J."/>
            <person name="Li F."/>
            <person name="Xiang J."/>
        </authorList>
    </citation>
    <scope>NUCLEOTIDE SEQUENCE [LARGE SCALE GENOMIC DNA]</scope>
    <source>
        <tissue evidence="8">Muscle</tissue>
    </source>
</reference>
<dbReference type="GO" id="GO:0005739">
    <property type="term" value="C:mitochondrion"/>
    <property type="evidence" value="ECO:0007669"/>
    <property type="project" value="UniProtKB-SubCell"/>
</dbReference>
<keyword evidence="5" id="KW-0496">Mitochondrion</keyword>
<accession>A0A3R7MBF5</accession>
<dbReference type="PANTHER" id="PTHR13068">
    <property type="entry name" value="CGI-12 PROTEIN-RELATED"/>
    <property type="match status" value="1"/>
</dbReference>
<dbReference type="Pfam" id="PF02536">
    <property type="entry name" value="mTERF"/>
    <property type="match status" value="1"/>
</dbReference>
<dbReference type="AlphaFoldDB" id="A0A3R7MBF5"/>
<protein>
    <recommendedName>
        <fullName evidence="7">Transcription termination factor 3, mitochondrial</fullName>
    </recommendedName>
</protein>
<name>A0A3R7MBF5_PENVA</name>